<reference evidence="1 2" key="1">
    <citation type="submission" date="2021-06" db="EMBL/GenBank/DDBJ databases">
        <title>Caerostris extrusa draft genome.</title>
        <authorList>
            <person name="Kono N."/>
            <person name="Arakawa K."/>
        </authorList>
    </citation>
    <scope>NUCLEOTIDE SEQUENCE [LARGE SCALE GENOMIC DNA]</scope>
</reference>
<evidence type="ECO:0000313" key="1">
    <source>
        <dbReference type="EMBL" id="GIY34627.1"/>
    </source>
</evidence>
<proteinExistence type="predicted"/>
<gene>
    <name evidence="1" type="ORF">CEXT_101361</name>
</gene>
<comment type="caution">
    <text evidence="1">The sequence shown here is derived from an EMBL/GenBank/DDBJ whole genome shotgun (WGS) entry which is preliminary data.</text>
</comment>
<protein>
    <submittedName>
        <fullName evidence="1">Uncharacterized protein</fullName>
    </submittedName>
</protein>
<dbReference type="Proteomes" id="UP001054945">
    <property type="component" value="Unassembled WGS sequence"/>
</dbReference>
<evidence type="ECO:0000313" key="2">
    <source>
        <dbReference type="Proteomes" id="UP001054945"/>
    </source>
</evidence>
<organism evidence="1 2">
    <name type="scientific">Caerostris extrusa</name>
    <name type="common">Bark spider</name>
    <name type="synonym">Caerostris bankana</name>
    <dbReference type="NCBI Taxonomy" id="172846"/>
    <lineage>
        <taxon>Eukaryota</taxon>
        <taxon>Metazoa</taxon>
        <taxon>Ecdysozoa</taxon>
        <taxon>Arthropoda</taxon>
        <taxon>Chelicerata</taxon>
        <taxon>Arachnida</taxon>
        <taxon>Araneae</taxon>
        <taxon>Araneomorphae</taxon>
        <taxon>Entelegynae</taxon>
        <taxon>Araneoidea</taxon>
        <taxon>Araneidae</taxon>
        <taxon>Caerostris</taxon>
    </lineage>
</organism>
<dbReference type="AlphaFoldDB" id="A0AAV4SMA5"/>
<sequence length="131" mass="14956">MVQCNNGFHERFTTNGCILSHVIIRIVCAILTVRTFSLQDVEQKKQTAIHFIAGELINRFTKNQNRAVLLINTAREAFNELLVNFNRAPQTLVKKSLTKVEPVSRIKLIMSILGLCDFFTLLIHDIMSQRA</sequence>
<keyword evidence="2" id="KW-1185">Reference proteome</keyword>
<accession>A0AAV4SMA5</accession>
<dbReference type="EMBL" id="BPLR01009790">
    <property type="protein sequence ID" value="GIY34627.1"/>
    <property type="molecule type" value="Genomic_DNA"/>
</dbReference>
<name>A0AAV4SMA5_CAEEX</name>